<keyword evidence="4 6" id="KW-1133">Transmembrane helix</keyword>
<dbReference type="Proteomes" id="UP000277928">
    <property type="component" value="Unassembled WGS sequence"/>
</dbReference>
<evidence type="ECO:0000256" key="3">
    <source>
        <dbReference type="ARBA" id="ARBA00022692"/>
    </source>
</evidence>
<dbReference type="Gene3D" id="1.10.10.1740">
    <property type="entry name" value="Transmembrane protein 14-like"/>
    <property type="match status" value="1"/>
</dbReference>
<dbReference type="EMBL" id="UYRX01000737">
    <property type="protein sequence ID" value="VDK85837.1"/>
    <property type="molecule type" value="Genomic_DNA"/>
</dbReference>
<comment type="similarity">
    <text evidence="2">Belongs to the TMEM14 family.</text>
</comment>
<evidence type="ECO:0000313" key="7">
    <source>
        <dbReference type="EMBL" id="VDK85837.1"/>
    </source>
</evidence>
<evidence type="ECO:0000256" key="6">
    <source>
        <dbReference type="SAM" id="Phobius"/>
    </source>
</evidence>
<dbReference type="OMA" id="VIRCLMR"/>
<dbReference type="GO" id="GO:0031966">
    <property type="term" value="C:mitochondrial membrane"/>
    <property type="evidence" value="ECO:0007669"/>
    <property type="project" value="TreeGrafter"/>
</dbReference>
<dbReference type="Pfam" id="PF03647">
    <property type="entry name" value="Tmemb_14"/>
    <property type="match status" value="1"/>
</dbReference>
<feature type="transmembrane region" description="Helical" evidence="6">
    <location>
        <begin position="115"/>
        <end position="134"/>
    </location>
</feature>
<reference evidence="7 8" key="1">
    <citation type="submission" date="2018-08" db="EMBL/GenBank/DDBJ databases">
        <authorList>
            <person name="Laetsch R D."/>
            <person name="Stevens L."/>
            <person name="Kumar S."/>
            <person name="Blaxter L. M."/>
        </authorList>
    </citation>
    <scope>NUCLEOTIDE SEQUENCE [LARGE SCALE GENOMIC DNA]</scope>
</reference>
<dbReference type="AlphaFoldDB" id="A0A3P6TKX2"/>
<feature type="transmembrane region" description="Helical" evidence="6">
    <location>
        <begin position="92"/>
        <end position="109"/>
    </location>
</feature>
<dbReference type="InterPro" id="IPR044890">
    <property type="entry name" value="TMEM14_sf"/>
</dbReference>
<protein>
    <recommendedName>
        <fullName evidence="9">Transmembrane protein 14C</fullName>
    </recommendedName>
</protein>
<accession>A0A3P6TKX2</accession>
<organism evidence="7 8">
    <name type="scientific">Litomosoides sigmodontis</name>
    <name type="common">Filarial nematode worm</name>
    <dbReference type="NCBI Taxonomy" id="42156"/>
    <lineage>
        <taxon>Eukaryota</taxon>
        <taxon>Metazoa</taxon>
        <taxon>Ecdysozoa</taxon>
        <taxon>Nematoda</taxon>
        <taxon>Chromadorea</taxon>
        <taxon>Rhabditida</taxon>
        <taxon>Spirurina</taxon>
        <taxon>Spiruromorpha</taxon>
        <taxon>Filarioidea</taxon>
        <taxon>Onchocercidae</taxon>
        <taxon>Litomosoides</taxon>
    </lineage>
</organism>
<keyword evidence="8" id="KW-1185">Reference proteome</keyword>
<dbReference type="STRING" id="42156.A0A3P6TKX2"/>
<gene>
    <name evidence="7" type="ORF">NLS_LOCUS7317</name>
</gene>
<comment type="subcellular location">
    <subcellularLocation>
        <location evidence="1">Membrane</location>
    </subcellularLocation>
</comment>
<keyword evidence="3 6" id="KW-0812">Transmembrane</keyword>
<dbReference type="InterPro" id="IPR005349">
    <property type="entry name" value="TMEM14"/>
</dbReference>
<dbReference type="OrthoDB" id="5620at2759"/>
<proteinExistence type="inferred from homology"/>
<name>A0A3P6TKX2_LITSI</name>
<evidence type="ECO:0008006" key="9">
    <source>
        <dbReference type="Google" id="ProtNLM"/>
    </source>
</evidence>
<evidence type="ECO:0000313" key="8">
    <source>
        <dbReference type="Proteomes" id="UP000277928"/>
    </source>
</evidence>
<dbReference type="GO" id="GO:0070453">
    <property type="term" value="P:regulation of heme biosynthetic process"/>
    <property type="evidence" value="ECO:0007669"/>
    <property type="project" value="TreeGrafter"/>
</dbReference>
<evidence type="ECO:0000256" key="4">
    <source>
        <dbReference type="ARBA" id="ARBA00022989"/>
    </source>
</evidence>
<dbReference type="PANTHER" id="PTHR12668">
    <property type="entry name" value="TRANSMEMBRANE PROTEIN 14, 15"/>
    <property type="match status" value="1"/>
</dbReference>
<evidence type="ECO:0000256" key="5">
    <source>
        <dbReference type="ARBA" id="ARBA00023136"/>
    </source>
</evidence>
<evidence type="ECO:0000256" key="1">
    <source>
        <dbReference type="ARBA" id="ARBA00004370"/>
    </source>
</evidence>
<keyword evidence="5 6" id="KW-0472">Membrane</keyword>
<evidence type="ECO:0000256" key="2">
    <source>
        <dbReference type="ARBA" id="ARBA00007590"/>
    </source>
</evidence>
<dbReference type="PANTHER" id="PTHR12668:SF43">
    <property type="entry name" value="TRANSMEMBRANE PROTEIN 14 HOMOLOG"/>
    <property type="match status" value="1"/>
</dbReference>
<sequence>MSLEMCLVLPEGKKQYRLKIGVKLLTFVDKRGGRCQSGQGVIMGDLLDLTYAGIIVIGGLVGYVKAGSTASLAAGLGFGSAAGFAAYFNNNLMLLAVSFGLTLAMGSRFVQSGKIMPSGIITVLSIGMVIRCLMRYIH</sequence>